<reference evidence="2" key="1">
    <citation type="journal article" date="2019" name="Int. J. Syst. Evol. Microbiol.">
        <title>The Global Catalogue of Microorganisms (GCM) 10K type strain sequencing project: providing services to taxonomists for standard genome sequencing and annotation.</title>
        <authorList>
            <consortium name="The Broad Institute Genomics Platform"/>
            <consortium name="The Broad Institute Genome Sequencing Center for Infectious Disease"/>
            <person name="Wu L."/>
            <person name="Ma J."/>
        </authorList>
    </citation>
    <scope>NUCLEOTIDE SEQUENCE [LARGE SCALE GENOMIC DNA]</scope>
    <source>
        <strain evidence="2">JCM 18959</strain>
    </source>
</reference>
<dbReference type="Proteomes" id="UP001501407">
    <property type="component" value="Unassembled WGS sequence"/>
</dbReference>
<dbReference type="EMBL" id="BAABKZ010000001">
    <property type="protein sequence ID" value="GAA5090774.1"/>
    <property type="molecule type" value="Genomic_DNA"/>
</dbReference>
<protein>
    <recommendedName>
        <fullName evidence="3">TNase-like domain-containing protein</fullName>
    </recommendedName>
</protein>
<name>A0ABP9M7N4_9MICO</name>
<keyword evidence="2" id="KW-1185">Reference proteome</keyword>
<evidence type="ECO:0000313" key="2">
    <source>
        <dbReference type="Proteomes" id="UP001501407"/>
    </source>
</evidence>
<gene>
    <name evidence="1" type="ORF">GCM10025760_16880</name>
</gene>
<organism evidence="1 2">
    <name type="scientific">Microbacterium yannicii</name>
    <dbReference type="NCBI Taxonomy" id="671622"/>
    <lineage>
        <taxon>Bacteria</taxon>
        <taxon>Bacillati</taxon>
        <taxon>Actinomycetota</taxon>
        <taxon>Actinomycetes</taxon>
        <taxon>Micrococcales</taxon>
        <taxon>Microbacteriaceae</taxon>
        <taxon>Microbacterium</taxon>
    </lineage>
</organism>
<evidence type="ECO:0008006" key="3">
    <source>
        <dbReference type="Google" id="ProtNLM"/>
    </source>
</evidence>
<comment type="caution">
    <text evidence="1">The sequence shown here is derived from an EMBL/GenBank/DDBJ whole genome shotgun (WGS) entry which is preliminary data.</text>
</comment>
<evidence type="ECO:0000313" key="1">
    <source>
        <dbReference type="EMBL" id="GAA5090774.1"/>
    </source>
</evidence>
<proteinExistence type="predicted"/>
<accession>A0ABP9M7N4</accession>
<sequence>MVSHLLAILHSLPVGSGLRTTRRVEIAQRALECDSSSIVNMYPAELSDSNALNGQVTTDTLARGRELIQRELDSGAISDVLLAYGVQLPTGPIRREYRAQVDWVSAELERRRLRVWSFGGRPTHPSRWHRLVSRVHPGSSVESRAAEFLLPLSSRAESTSTSNPIDTIVLSSERD</sequence>